<organism evidence="2 3">
    <name type="scientific">Acetobacterium tundrae</name>
    <dbReference type="NCBI Taxonomy" id="132932"/>
    <lineage>
        <taxon>Bacteria</taxon>
        <taxon>Bacillati</taxon>
        <taxon>Bacillota</taxon>
        <taxon>Clostridia</taxon>
        <taxon>Eubacteriales</taxon>
        <taxon>Eubacteriaceae</taxon>
        <taxon>Acetobacterium</taxon>
    </lineage>
</organism>
<dbReference type="CDD" id="cd00085">
    <property type="entry name" value="HNHc"/>
    <property type="match status" value="1"/>
</dbReference>
<reference evidence="2 3" key="1">
    <citation type="journal article" date="2020" name="mSystems">
        <title>Defining Genomic and Predicted Metabolic Features of the Acetobacterium Genus.</title>
        <authorList>
            <person name="Ross D.E."/>
            <person name="Marshall C.W."/>
            <person name="Gulliver D."/>
            <person name="May H.D."/>
            <person name="Norman R.S."/>
        </authorList>
    </citation>
    <scope>NUCLEOTIDE SEQUENCE [LARGE SCALE GENOMIC DNA]</scope>
    <source>
        <strain evidence="2 3">DSM 9173</strain>
    </source>
</reference>
<dbReference type="SUPFAM" id="SSF52540">
    <property type="entry name" value="P-loop containing nucleoside triphosphate hydrolases"/>
    <property type="match status" value="1"/>
</dbReference>
<dbReference type="RefSeq" id="WP_148606146.1">
    <property type="nucleotide sequence ID" value="NZ_RXYB01000031.1"/>
</dbReference>
<evidence type="ECO:0000313" key="2">
    <source>
        <dbReference type="EMBL" id="MBC3796443.1"/>
    </source>
</evidence>
<gene>
    <name evidence="2" type="ORF">GH807_05180</name>
</gene>
<dbReference type="Proteomes" id="UP000653358">
    <property type="component" value="Unassembled WGS sequence"/>
</dbReference>
<dbReference type="SMART" id="SM00507">
    <property type="entry name" value="HNHc"/>
    <property type="match status" value="1"/>
</dbReference>
<feature type="domain" description="HNH nuclease" evidence="1">
    <location>
        <begin position="17"/>
        <end position="72"/>
    </location>
</feature>
<protein>
    <submittedName>
        <fullName evidence="2">HNH endonuclease</fullName>
    </submittedName>
</protein>
<dbReference type="InterPro" id="IPR027417">
    <property type="entry name" value="P-loop_NTPase"/>
</dbReference>
<dbReference type="InterPro" id="IPR003615">
    <property type="entry name" value="HNH_nuc"/>
</dbReference>
<keyword evidence="3" id="KW-1185">Reference proteome</keyword>
<dbReference type="InterPro" id="IPR002711">
    <property type="entry name" value="HNH"/>
</dbReference>
<evidence type="ECO:0000259" key="1">
    <source>
        <dbReference type="SMART" id="SM00507"/>
    </source>
</evidence>
<keyword evidence="2" id="KW-0255">Endonuclease</keyword>
<evidence type="ECO:0000313" key="3">
    <source>
        <dbReference type="Proteomes" id="UP000653358"/>
    </source>
</evidence>
<name>A0ABR6WIX9_9FIRM</name>
<dbReference type="EMBL" id="WJBB01000004">
    <property type="protein sequence ID" value="MBC3796443.1"/>
    <property type="molecule type" value="Genomic_DNA"/>
</dbReference>
<dbReference type="GO" id="GO:0004519">
    <property type="term" value="F:endonuclease activity"/>
    <property type="evidence" value="ECO:0007669"/>
    <property type="project" value="UniProtKB-KW"/>
</dbReference>
<keyword evidence="2" id="KW-0540">Nuclease</keyword>
<dbReference type="Pfam" id="PF01844">
    <property type="entry name" value="HNH"/>
    <property type="match status" value="1"/>
</dbReference>
<accession>A0ABR6WIX9</accession>
<proteinExistence type="predicted"/>
<sequence length="243" mass="27667">MAGIFAKQIYNSKRWITKREYIFSKTFGICERCGRPGEEVHHKIYLTPENIHDPGIVYGEDNLELLCRDCHFDEHRKTNPLSNNFKKRVGITNNGMYFDDEGNPQPVKCWLVCGAPASGKTAFVLGCMDQGDLIVDFNQIGQALSLCGKDEVPDNLIETVAGVIDYLYRLIIDGKVDARNIWIIASLPKDKERELIAERLNAFVISIDTDIESCIANIMNDNECTDKKLKVEILKNYFRNRKA</sequence>
<comment type="caution">
    <text evidence="2">The sequence shown here is derived from an EMBL/GenBank/DDBJ whole genome shotgun (WGS) entry which is preliminary data.</text>
</comment>
<keyword evidence="2" id="KW-0378">Hydrolase</keyword>